<gene>
    <name evidence="1" type="ORF">HaLaN_06601</name>
</gene>
<name>A0A699YNL3_HAELA</name>
<evidence type="ECO:0000313" key="2">
    <source>
        <dbReference type="Proteomes" id="UP000485058"/>
    </source>
</evidence>
<sequence length="60" mass="6380">MANCAVLRGCRSANFATDATERLTTLLLNVCRSGSDDDCMSPAVQLDKHMHSHSAADVTA</sequence>
<proteinExistence type="predicted"/>
<accession>A0A699YNL3</accession>
<keyword evidence="2" id="KW-1185">Reference proteome</keyword>
<protein>
    <submittedName>
        <fullName evidence="1">Uncharacterized protein</fullName>
    </submittedName>
</protein>
<evidence type="ECO:0000313" key="1">
    <source>
        <dbReference type="EMBL" id="GFH11151.1"/>
    </source>
</evidence>
<dbReference type="Proteomes" id="UP000485058">
    <property type="component" value="Unassembled WGS sequence"/>
</dbReference>
<comment type="caution">
    <text evidence="1">The sequence shown here is derived from an EMBL/GenBank/DDBJ whole genome shotgun (WGS) entry which is preliminary data.</text>
</comment>
<organism evidence="1 2">
    <name type="scientific">Haematococcus lacustris</name>
    <name type="common">Green alga</name>
    <name type="synonym">Haematococcus pluvialis</name>
    <dbReference type="NCBI Taxonomy" id="44745"/>
    <lineage>
        <taxon>Eukaryota</taxon>
        <taxon>Viridiplantae</taxon>
        <taxon>Chlorophyta</taxon>
        <taxon>core chlorophytes</taxon>
        <taxon>Chlorophyceae</taxon>
        <taxon>CS clade</taxon>
        <taxon>Chlamydomonadales</taxon>
        <taxon>Haematococcaceae</taxon>
        <taxon>Haematococcus</taxon>
    </lineage>
</organism>
<dbReference type="EMBL" id="BLLF01000378">
    <property type="protein sequence ID" value="GFH11151.1"/>
    <property type="molecule type" value="Genomic_DNA"/>
</dbReference>
<dbReference type="AlphaFoldDB" id="A0A699YNL3"/>
<reference evidence="1 2" key="1">
    <citation type="submission" date="2020-02" db="EMBL/GenBank/DDBJ databases">
        <title>Draft genome sequence of Haematococcus lacustris strain NIES-144.</title>
        <authorList>
            <person name="Morimoto D."/>
            <person name="Nakagawa S."/>
            <person name="Yoshida T."/>
            <person name="Sawayama S."/>
        </authorList>
    </citation>
    <scope>NUCLEOTIDE SEQUENCE [LARGE SCALE GENOMIC DNA]</scope>
    <source>
        <strain evidence="1 2">NIES-144</strain>
    </source>
</reference>